<keyword evidence="4 7" id="KW-1133">Transmembrane helix</keyword>
<feature type="domain" description="ABC3 transporter permease C-terminal" evidence="8">
    <location>
        <begin position="242"/>
        <end position="356"/>
    </location>
</feature>
<comment type="caution">
    <text evidence="9">The sequence shown here is derived from an EMBL/GenBank/DDBJ whole genome shotgun (WGS) entry which is preliminary data.</text>
</comment>
<dbReference type="Pfam" id="PF02687">
    <property type="entry name" value="FtsX"/>
    <property type="match status" value="1"/>
</dbReference>
<dbReference type="Proteomes" id="UP000476820">
    <property type="component" value="Unassembled WGS sequence"/>
</dbReference>
<feature type="transmembrane region" description="Helical" evidence="7">
    <location>
        <begin position="327"/>
        <end position="350"/>
    </location>
</feature>
<proteinExistence type="inferred from homology"/>
<evidence type="ECO:0000313" key="9">
    <source>
        <dbReference type="EMBL" id="NFF88698.1"/>
    </source>
</evidence>
<comment type="subcellular location">
    <subcellularLocation>
        <location evidence="1">Cell membrane</location>
        <topology evidence="1">Multi-pass membrane protein</topology>
    </subcellularLocation>
</comment>
<dbReference type="AlphaFoldDB" id="A0A0M1M2K6"/>
<dbReference type="PANTHER" id="PTHR30572">
    <property type="entry name" value="MEMBRANE COMPONENT OF TRANSPORTER-RELATED"/>
    <property type="match status" value="1"/>
</dbReference>
<feature type="transmembrane region" description="Helical" evidence="7">
    <location>
        <begin position="12"/>
        <end position="34"/>
    </location>
</feature>
<evidence type="ECO:0000313" key="10">
    <source>
        <dbReference type="Proteomes" id="UP000476820"/>
    </source>
</evidence>
<evidence type="ECO:0000256" key="2">
    <source>
        <dbReference type="ARBA" id="ARBA00022475"/>
    </source>
</evidence>
<keyword evidence="3 7" id="KW-0812">Transmembrane</keyword>
<keyword evidence="5 7" id="KW-0472">Membrane</keyword>
<dbReference type="RefSeq" id="WP_053532512.1">
    <property type="nucleotide sequence ID" value="NZ_LFPA01000150.1"/>
</dbReference>
<accession>A0A0M1M2K6</accession>
<dbReference type="GO" id="GO:0005886">
    <property type="term" value="C:plasma membrane"/>
    <property type="evidence" value="ECO:0007669"/>
    <property type="project" value="UniProtKB-SubCell"/>
</dbReference>
<dbReference type="GO" id="GO:0022857">
    <property type="term" value="F:transmembrane transporter activity"/>
    <property type="evidence" value="ECO:0007669"/>
    <property type="project" value="TreeGrafter"/>
</dbReference>
<reference evidence="9 10" key="1">
    <citation type="submission" date="2019-04" db="EMBL/GenBank/DDBJ databases">
        <title>Genome sequencing of Clostridium botulinum Groups I-IV and Clostridium butyricum.</title>
        <authorList>
            <person name="Brunt J."/>
            <person name="Van Vliet A.H.M."/>
            <person name="Stringer S.C."/>
            <person name="Carter A.T."/>
            <person name="Peck M.W."/>
        </authorList>
    </citation>
    <scope>NUCLEOTIDE SEQUENCE [LARGE SCALE GENOMIC DNA]</scope>
    <source>
        <strain evidence="9 10">1605</strain>
    </source>
</reference>
<evidence type="ECO:0000256" key="7">
    <source>
        <dbReference type="SAM" id="Phobius"/>
    </source>
</evidence>
<dbReference type="InterPro" id="IPR050250">
    <property type="entry name" value="Macrolide_Exporter_MacB"/>
</dbReference>
<gene>
    <name evidence="9" type="ORF">FC774_12605</name>
</gene>
<evidence type="ECO:0000256" key="6">
    <source>
        <dbReference type="ARBA" id="ARBA00038076"/>
    </source>
</evidence>
<dbReference type="PANTHER" id="PTHR30572:SF4">
    <property type="entry name" value="ABC TRANSPORTER PERMEASE YTRF"/>
    <property type="match status" value="1"/>
</dbReference>
<evidence type="ECO:0000256" key="3">
    <source>
        <dbReference type="ARBA" id="ARBA00022692"/>
    </source>
</evidence>
<protein>
    <submittedName>
        <fullName evidence="9">ABC transporter permease</fullName>
    </submittedName>
</protein>
<comment type="similarity">
    <text evidence="6">Belongs to the ABC-4 integral membrane protein family.</text>
</comment>
<keyword evidence="2" id="KW-1003">Cell membrane</keyword>
<name>A0A0M1M2K6_CLOBO</name>
<sequence length="366" mass="41950">MKVKLFKIINNYWILFTIFFCISFFSMVVFTGILNMSTTINGKSSIFSNDAIKLSIDSINEKIYLNDIIKIITENKYDFVQIELHNKYNDEFEVSAIYMGNDSEIKFPINNGSTFKESDFINNEKVALVKQEVYEQLKKDNNYSFFEYCGEKYKVVGILDSKETKYLDDVYININSILDNKNITQDASYYKIICDSGEHTKNNIEKVISKYSNLKFTSDKLVKGDKAFINSINTNRVFIKSLFLLILVAIITIINITSYWINNEKQEFGIHKLIGGSNRDVQILLIKRFSTVLFIAMLLGCFGFETLKYRGVLKFFMIGESSIGMDILGFLGVLFSSIILGILVLIIPILKISALQINDIIKGECI</sequence>
<organism evidence="9 10">
    <name type="scientific">Clostridium botulinum</name>
    <dbReference type="NCBI Taxonomy" id="1491"/>
    <lineage>
        <taxon>Bacteria</taxon>
        <taxon>Bacillati</taxon>
        <taxon>Bacillota</taxon>
        <taxon>Clostridia</taxon>
        <taxon>Eubacteriales</taxon>
        <taxon>Clostridiaceae</taxon>
        <taxon>Clostridium</taxon>
    </lineage>
</organism>
<evidence type="ECO:0000256" key="5">
    <source>
        <dbReference type="ARBA" id="ARBA00023136"/>
    </source>
</evidence>
<evidence type="ECO:0000256" key="1">
    <source>
        <dbReference type="ARBA" id="ARBA00004651"/>
    </source>
</evidence>
<evidence type="ECO:0000259" key="8">
    <source>
        <dbReference type="Pfam" id="PF02687"/>
    </source>
</evidence>
<feature type="transmembrane region" description="Helical" evidence="7">
    <location>
        <begin position="242"/>
        <end position="261"/>
    </location>
</feature>
<dbReference type="EMBL" id="SWOV01000037">
    <property type="protein sequence ID" value="NFF88698.1"/>
    <property type="molecule type" value="Genomic_DNA"/>
</dbReference>
<feature type="transmembrane region" description="Helical" evidence="7">
    <location>
        <begin position="281"/>
        <end position="307"/>
    </location>
</feature>
<dbReference type="InterPro" id="IPR003838">
    <property type="entry name" value="ABC3_permease_C"/>
</dbReference>
<evidence type="ECO:0000256" key="4">
    <source>
        <dbReference type="ARBA" id="ARBA00022989"/>
    </source>
</evidence>